<dbReference type="InterPro" id="IPR000390">
    <property type="entry name" value="Small_drug/metabolite_transptr"/>
</dbReference>
<evidence type="ECO:0000256" key="6">
    <source>
        <dbReference type="ARBA" id="ARBA00023136"/>
    </source>
</evidence>
<evidence type="ECO:0000256" key="3">
    <source>
        <dbReference type="ARBA" id="ARBA00022475"/>
    </source>
</evidence>
<dbReference type="SUPFAM" id="SSF103481">
    <property type="entry name" value="Multidrug resistance efflux transporter EmrE"/>
    <property type="match status" value="1"/>
</dbReference>
<evidence type="ECO:0000256" key="5">
    <source>
        <dbReference type="ARBA" id="ARBA00022989"/>
    </source>
</evidence>
<evidence type="ECO:0000256" key="4">
    <source>
        <dbReference type="ARBA" id="ARBA00022692"/>
    </source>
</evidence>
<evidence type="ECO:0000256" key="9">
    <source>
        <dbReference type="SAM" id="Phobius"/>
    </source>
</evidence>
<proteinExistence type="inferred from homology"/>
<keyword evidence="5 9" id="KW-1133">Transmembrane helix</keyword>
<dbReference type="Gene3D" id="1.10.3730.20">
    <property type="match status" value="1"/>
</dbReference>
<dbReference type="Pfam" id="PF00893">
    <property type="entry name" value="Multi_Drug_Res"/>
    <property type="match status" value="1"/>
</dbReference>
<name>A0ABW4IB06_9SPHI</name>
<protein>
    <submittedName>
        <fullName evidence="10">DMT family transporter</fullName>
    </submittedName>
</protein>
<dbReference type="EMBL" id="JBHUDG010000004">
    <property type="protein sequence ID" value="MFD1629489.1"/>
    <property type="molecule type" value="Genomic_DNA"/>
</dbReference>
<keyword evidence="4 8" id="KW-0812">Transmembrane</keyword>
<feature type="transmembrane region" description="Helical" evidence="9">
    <location>
        <begin position="58"/>
        <end position="79"/>
    </location>
</feature>
<evidence type="ECO:0000256" key="7">
    <source>
        <dbReference type="ARBA" id="ARBA00038032"/>
    </source>
</evidence>
<keyword evidence="2" id="KW-0813">Transport</keyword>
<accession>A0ABW4IB06</accession>
<evidence type="ECO:0000313" key="10">
    <source>
        <dbReference type="EMBL" id="MFD1629489.1"/>
    </source>
</evidence>
<dbReference type="RefSeq" id="WP_379661867.1">
    <property type="nucleotide sequence ID" value="NZ_JBHUDG010000004.1"/>
</dbReference>
<feature type="transmembrane region" description="Helical" evidence="9">
    <location>
        <begin position="31"/>
        <end position="51"/>
    </location>
</feature>
<evidence type="ECO:0000256" key="8">
    <source>
        <dbReference type="RuleBase" id="RU003942"/>
    </source>
</evidence>
<keyword evidence="6 9" id="KW-0472">Membrane</keyword>
<dbReference type="PANTHER" id="PTHR30561">
    <property type="entry name" value="SMR FAMILY PROTON-DEPENDENT DRUG EFFLUX TRANSPORTER SUGE"/>
    <property type="match status" value="1"/>
</dbReference>
<dbReference type="PANTHER" id="PTHR30561:SF1">
    <property type="entry name" value="MULTIDRUG TRANSPORTER EMRE"/>
    <property type="match status" value="1"/>
</dbReference>
<reference evidence="11" key="1">
    <citation type="journal article" date="2019" name="Int. J. Syst. Evol. Microbiol.">
        <title>The Global Catalogue of Microorganisms (GCM) 10K type strain sequencing project: providing services to taxonomists for standard genome sequencing and annotation.</title>
        <authorList>
            <consortium name="The Broad Institute Genomics Platform"/>
            <consortium name="The Broad Institute Genome Sequencing Center for Infectious Disease"/>
            <person name="Wu L."/>
            <person name="Ma J."/>
        </authorList>
    </citation>
    <scope>NUCLEOTIDE SEQUENCE [LARGE SCALE GENOMIC DNA]</scope>
    <source>
        <strain evidence="11">CCUG 53762</strain>
    </source>
</reference>
<sequence length="110" mass="11709">MKNFVFLFCAIACELVGTTFLKKSEGFSKAIPTLITVIAMVSAFYFLSLAIRTVPVGIAYAIWSGVGIVFITIIGAVLFKQTPDTPAIIGLTLIVLGVIVINVFSKVAGH</sequence>
<keyword evidence="11" id="KW-1185">Reference proteome</keyword>
<feature type="transmembrane region" description="Helical" evidence="9">
    <location>
        <begin position="85"/>
        <end position="104"/>
    </location>
</feature>
<comment type="subcellular location">
    <subcellularLocation>
        <location evidence="1 8">Cell membrane</location>
        <topology evidence="1 8">Multi-pass membrane protein</topology>
    </subcellularLocation>
</comment>
<evidence type="ECO:0000313" key="11">
    <source>
        <dbReference type="Proteomes" id="UP001597118"/>
    </source>
</evidence>
<organism evidence="10 11">
    <name type="scientific">Pseudopedobacter beijingensis</name>
    <dbReference type="NCBI Taxonomy" id="1207056"/>
    <lineage>
        <taxon>Bacteria</taxon>
        <taxon>Pseudomonadati</taxon>
        <taxon>Bacteroidota</taxon>
        <taxon>Sphingobacteriia</taxon>
        <taxon>Sphingobacteriales</taxon>
        <taxon>Sphingobacteriaceae</taxon>
        <taxon>Pseudopedobacter</taxon>
    </lineage>
</organism>
<comment type="similarity">
    <text evidence="7 8">Belongs to the drug/metabolite transporter (DMT) superfamily. Small multidrug resistance (SMR) (TC 2.A.7.1) family.</text>
</comment>
<evidence type="ECO:0000256" key="1">
    <source>
        <dbReference type="ARBA" id="ARBA00004651"/>
    </source>
</evidence>
<evidence type="ECO:0000256" key="2">
    <source>
        <dbReference type="ARBA" id="ARBA00022448"/>
    </source>
</evidence>
<comment type="caution">
    <text evidence="10">The sequence shown here is derived from an EMBL/GenBank/DDBJ whole genome shotgun (WGS) entry which is preliminary data.</text>
</comment>
<dbReference type="Proteomes" id="UP001597118">
    <property type="component" value="Unassembled WGS sequence"/>
</dbReference>
<dbReference type="InterPro" id="IPR045324">
    <property type="entry name" value="Small_multidrug_res"/>
</dbReference>
<keyword evidence="3" id="KW-1003">Cell membrane</keyword>
<dbReference type="InterPro" id="IPR037185">
    <property type="entry name" value="EmrE-like"/>
</dbReference>
<gene>
    <name evidence="10" type="ORF">ACFSAH_06330</name>
</gene>